<dbReference type="AlphaFoldDB" id="A0A9D1PZ43"/>
<protein>
    <recommendedName>
        <fullName evidence="3">GLUG domain-containing protein</fullName>
    </recommendedName>
</protein>
<reference evidence="1" key="1">
    <citation type="journal article" date="2021" name="PeerJ">
        <title>Extensive microbial diversity within the chicken gut microbiome revealed by metagenomics and culture.</title>
        <authorList>
            <person name="Gilroy R."/>
            <person name="Ravi A."/>
            <person name="Getino M."/>
            <person name="Pursley I."/>
            <person name="Horton D.L."/>
            <person name="Alikhan N.F."/>
            <person name="Baker D."/>
            <person name="Gharbi K."/>
            <person name="Hall N."/>
            <person name="Watson M."/>
            <person name="Adriaenssens E.M."/>
            <person name="Foster-Nyarko E."/>
            <person name="Jarju S."/>
            <person name="Secka A."/>
            <person name="Antonio M."/>
            <person name="Oren A."/>
            <person name="Chaudhuri R.R."/>
            <person name="La Ragione R."/>
            <person name="Hildebrand F."/>
            <person name="Pallen M.J."/>
        </authorList>
    </citation>
    <scope>NUCLEOTIDE SEQUENCE</scope>
    <source>
        <strain evidence="1">12435</strain>
    </source>
</reference>
<dbReference type="Proteomes" id="UP000823990">
    <property type="component" value="Unassembled WGS sequence"/>
</dbReference>
<gene>
    <name evidence="1" type="ORF">H9892_00050</name>
</gene>
<reference evidence="1" key="2">
    <citation type="submission" date="2021-04" db="EMBL/GenBank/DDBJ databases">
        <authorList>
            <person name="Gilroy R."/>
        </authorList>
    </citation>
    <scope>NUCLEOTIDE SEQUENCE</scope>
    <source>
        <strain evidence="1">12435</strain>
    </source>
</reference>
<accession>A0A9D1PZ43</accession>
<evidence type="ECO:0008006" key="3">
    <source>
        <dbReference type="Google" id="ProtNLM"/>
    </source>
</evidence>
<evidence type="ECO:0000313" key="2">
    <source>
        <dbReference type="Proteomes" id="UP000823990"/>
    </source>
</evidence>
<evidence type="ECO:0000313" key="1">
    <source>
        <dbReference type="EMBL" id="HIW01721.1"/>
    </source>
</evidence>
<dbReference type="EMBL" id="DXHS01000003">
    <property type="protein sequence ID" value="HIW01721.1"/>
    <property type="molecule type" value="Genomic_DNA"/>
</dbReference>
<dbReference type="Gene3D" id="2.160.20.110">
    <property type="match status" value="1"/>
</dbReference>
<sequence>SAGDIAEAVASFGSSGLVPTNGTALPYTFAENASVSDDHEHIYGTSHECAVCGAPHESRAHIFKGSHECSVCDFIADSHDYNAATGKCTMCGEECVHDYDDGACTICGYKHTGHEYDTAHICEVCGIAHETPEHVYENGVCTICDHEHSPHEYEGSHTCKVCGYTDTSGHAFDPETGICTVCGEVCKHEYENGVCTVCGATEKWDGTPAESFGGGSGTESDPYIISNAAELAYLAEFTAAGKAVYGTCFSLTADIDLCGNEWTPIGSGYYTESVYADRAFGGTFKGNGHTIRGLVITSAEFEYNGETGRDHASVGLFGAVCGKGTEYAVIQGLTVENAVITLSVSEKDSQTAVGILAGMASSVIMEDCVVSGSITVTTSGRADVGGLIGGIINSNRYGDINGCAADTVMELTAGDELYAGGLVGKASYGKMTGSSAECEINAEGTRMSVAGFAVNYGKYKTKAESCHSFAVITVPDGRNIKCDVFMPGGGDVDSCTYSALSAVNGEAAASSSGAVAV</sequence>
<organism evidence="1 2">
    <name type="scientific">Candidatus Protoclostridium stercorigallinarum</name>
    <dbReference type="NCBI Taxonomy" id="2838741"/>
    <lineage>
        <taxon>Bacteria</taxon>
        <taxon>Bacillati</taxon>
        <taxon>Bacillota</taxon>
        <taxon>Clostridia</taxon>
        <taxon>Candidatus Protoclostridium</taxon>
    </lineage>
</organism>
<feature type="non-terminal residue" evidence="1">
    <location>
        <position position="1"/>
    </location>
</feature>
<name>A0A9D1PZ43_9FIRM</name>
<proteinExistence type="predicted"/>
<comment type="caution">
    <text evidence="1">The sequence shown here is derived from an EMBL/GenBank/DDBJ whole genome shotgun (WGS) entry which is preliminary data.</text>
</comment>